<protein>
    <submittedName>
        <fullName evidence="2">Dihydropteroate synthase DHPS</fullName>
    </submittedName>
</protein>
<dbReference type="Pfam" id="PF20123">
    <property type="entry name" value="DUF6513"/>
    <property type="match status" value="1"/>
</dbReference>
<dbReference type="InterPro" id="IPR025595">
    <property type="entry name" value="PterinBD-DUF4346"/>
</dbReference>
<dbReference type="InterPro" id="IPR011005">
    <property type="entry name" value="Dihydropteroate_synth-like_sf"/>
</dbReference>
<dbReference type="EMBL" id="CP002304">
    <property type="protein sequence ID" value="ADQ14382.1"/>
    <property type="molecule type" value="Genomic_DNA"/>
</dbReference>
<reference evidence="2 3" key="1">
    <citation type="submission" date="2010-11" db="EMBL/GenBank/DDBJ databases">
        <title>Complete sequence of Halanaerobium sp. sapolanicus.</title>
        <authorList>
            <consortium name="US DOE Joint Genome Institute"/>
            <person name="Lucas S."/>
            <person name="Copeland A."/>
            <person name="Lapidus A."/>
            <person name="Cheng J.-F."/>
            <person name="Bruce D."/>
            <person name="Goodwin L."/>
            <person name="Pitluck S."/>
            <person name="Davenport K."/>
            <person name="Detter J.C."/>
            <person name="Han C."/>
            <person name="Tapia R."/>
            <person name="Land M."/>
            <person name="Hauser L."/>
            <person name="Jeffries C."/>
            <person name="Kyrpides N."/>
            <person name="Ivanova N."/>
            <person name="Mikhailova N."/>
            <person name="Begemann M.B."/>
            <person name="Mormile M.R."/>
            <person name="Wall J.D."/>
            <person name="Elias D.A."/>
            <person name="Woyke T."/>
        </authorList>
    </citation>
    <scope>NUCLEOTIDE SEQUENCE [LARGE SCALE GENOMIC DNA]</scope>
    <source>
        <strain evidence="3">sapolanicus</strain>
    </source>
</reference>
<dbReference type="Pfam" id="PF14251">
    <property type="entry name" value="PterinBD-DUF4346"/>
    <property type="match status" value="1"/>
</dbReference>
<evidence type="ECO:0000313" key="2">
    <source>
        <dbReference type="EMBL" id="ADQ14382.1"/>
    </source>
</evidence>
<evidence type="ECO:0000313" key="3">
    <source>
        <dbReference type="Proteomes" id="UP000007434"/>
    </source>
</evidence>
<dbReference type="InterPro" id="IPR045406">
    <property type="entry name" value="DUF6513"/>
</dbReference>
<sequence>MVEKLFITGKLAYPALNNTLKKLDLKFDYQIIEMPITVAALIDSSFICKNLEKIKGDVLKNAEDLEIIIPGRSQAEVKKLQNFFQNKNLKFYQGPDEIMDLPEFLGKKKIKINLEEKSRKNKILAEINAAALMPISEIVKKAEYYKKNGADIIDLGCVNGREFPHLEECIAILKDKGYTLSIDTFNAEEIKRADKAGIDYLLSINSHNVSLINGENSFIPVVIPDPEKDSLKSLLANIEEVEKRGCDNYIVDPILDPVNFGFSDSLFRYLSLVKNKNIKQPIMMGVGNLIELSDCDSVGLNFITAALAVELNIDYLLTTEASFKTKGAVKELDLALKMISYAAQNNSLPNNISELLLNLKDRKDLNYSLEEIEELADSVKDKNYRILNDGQNINIFNAKEYYRGQDINQLFKKLSEVNEQSHAFYLGKELQKAYTALKLAKNYRQEDELNWGYLNQKFKGDKNDN</sequence>
<dbReference type="OrthoDB" id="4029442at2"/>
<accession>E4RM51</accession>
<dbReference type="SUPFAM" id="SSF51717">
    <property type="entry name" value="Dihydropteroate synthetase-like"/>
    <property type="match status" value="1"/>
</dbReference>
<dbReference type="AlphaFoldDB" id="E4RM51"/>
<dbReference type="STRING" id="656519.Halsa_0936"/>
<feature type="domain" description="Pterin-binding" evidence="1">
    <location>
        <begin position="102"/>
        <end position="340"/>
    </location>
</feature>
<organism evidence="2 3">
    <name type="scientific">Halanaerobium hydrogeniformans</name>
    <name type="common">Halanaerobium sp. (strain sapolanicus)</name>
    <dbReference type="NCBI Taxonomy" id="656519"/>
    <lineage>
        <taxon>Bacteria</taxon>
        <taxon>Bacillati</taxon>
        <taxon>Bacillota</taxon>
        <taxon>Clostridia</taxon>
        <taxon>Halanaerobiales</taxon>
        <taxon>Halanaerobiaceae</taxon>
        <taxon>Halanaerobium</taxon>
    </lineage>
</organism>
<evidence type="ECO:0000259" key="1">
    <source>
        <dbReference type="PROSITE" id="PS50972"/>
    </source>
</evidence>
<dbReference type="PROSITE" id="PS50972">
    <property type="entry name" value="PTERIN_BINDING"/>
    <property type="match status" value="1"/>
</dbReference>
<dbReference type="KEGG" id="has:Halsa_0936"/>
<name>E4RM51_HALHG</name>
<reference evidence="2 3" key="2">
    <citation type="journal article" date="2011" name="J. Bacteriol.">
        <title>Complete Genome Sequence of the Haloalkaliphilic, Hydrogen Producing Halanaerobium hydrogenoformans.</title>
        <authorList>
            <person name="Brown S.D."/>
            <person name="Begemann M.B."/>
            <person name="Mormile M.R."/>
            <person name="Wall J.D."/>
            <person name="Han C.S."/>
            <person name="Goodwin L.A."/>
            <person name="Pitluck S."/>
            <person name="Land M.L."/>
            <person name="Hauser L.J."/>
            <person name="Elias D.A."/>
        </authorList>
    </citation>
    <scope>NUCLEOTIDE SEQUENCE [LARGE SCALE GENOMIC DNA]</scope>
    <source>
        <strain evidence="3">sapolanicus</strain>
    </source>
</reference>
<keyword evidence="3" id="KW-1185">Reference proteome</keyword>
<dbReference type="HOGENOM" id="CLU_041129_0_0_9"/>
<dbReference type="Proteomes" id="UP000007434">
    <property type="component" value="Chromosome"/>
</dbReference>
<dbReference type="RefSeq" id="WP_013405472.1">
    <property type="nucleotide sequence ID" value="NC_014654.1"/>
</dbReference>
<proteinExistence type="predicted"/>
<gene>
    <name evidence="2" type="ordered locus">Halsa_0936</name>
</gene>
<dbReference type="GO" id="GO:0042558">
    <property type="term" value="P:pteridine-containing compound metabolic process"/>
    <property type="evidence" value="ECO:0007669"/>
    <property type="project" value="InterPro"/>
</dbReference>
<dbReference type="InterPro" id="IPR000489">
    <property type="entry name" value="Pterin-binding_dom"/>
</dbReference>
<dbReference type="eggNOG" id="COG0294">
    <property type="taxonomic scope" value="Bacteria"/>
</dbReference>